<evidence type="ECO:0000313" key="4">
    <source>
        <dbReference type="Proteomes" id="UP000265515"/>
    </source>
</evidence>
<evidence type="ECO:0000256" key="1">
    <source>
        <dbReference type="SAM" id="MobiDB-lite"/>
    </source>
</evidence>
<feature type="region of interest" description="Disordered" evidence="1">
    <location>
        <begin position="139"/>
        <end position="158"/>
    </location>
</feature>
<keyword evidence="4" id="KW-1185">Reference proteome</keyword>
<dbReference type="Gramene" id="GBG62604">
    <property type="protein sequence ID" value="GBG62604"/>
    <property type="gene ID" value="CBR_g31240"/>
</dbReference>
<comment type="caution">
    <text evidence="3">The sequence shown here is derived from an EMBL/GenBank/DDBJ whole genome shotgun (WGS) entry which is preliminary data.</text>
</comment>
<evidence type="ECO:0000313" key="3">
    <source>
        <dbReference type="EMBL" id="GBG62604.1"/>
    </source>
</evidence>
<feature type="transmembrane region" description="Helical" evidence="2">
    <location>
        <begin position="6"/>
        <end position="25"/>
    </location>
</feature>
<dbReference type="OrthoDB" id="2668416at2759"/>
<sequence length="718" mass="78688">MFGKAGTGVCFAIISLLARFFCISGMARDRVLAGRLLVVLVAGLFFASVVNSRPLDTKPLDYCDFYFDGYEFTVPEFTLTGGGGDVIFSTQLRIRSEGVAGKRFEEMDGGGCGHGLRAEEMEAVAMAVSTVVLKTMNEMSSSSRDPYGGIDQGPDEERFDNRQKVARGCVERAFGRLKCMWRLFLRTHKTNLETLPQQFVAVCTLHNILLDAGIDFDENLLWEVGPDGVRRRVDLGIVGGGGGGRPQSSNVEGELLRNALRDRLALMTRKATFSTFAAREIACCSCDGSEILATLVLDFGRMTPRETTVAGRPLAMATKYSCVSHQRGCGILCKIALATAFQRLVIIAFRHNDDSLVLHRGHAPVAPRVQGRASSSTRCDQKLAGERFVAPLMPSPPPTVPPSRSRRQTPFPLRLPNLRNHEQARFLTLHRSAPSSISGYGADLSPAQARRRLRHRASCHGHSLASTCWPRICGDNLLPLLSTLGSASPTTVPISQRCAAARRRRGRILNGRAEDDDADVQGRRAMTPLTQKNRPSATLYGEKIYGGKGGNGDEKLHGEKGDVAGRDCSAARSFTTRSFTARRATSGEKVITANSDYCFFLTSFSLSSECGNQFYANQDKIASRSFNNPMDKFLGKYIMVHLTSAQLEPTSQNLNYCDGNSYYPEERRSCALHMATAASWCRARFAERMVVITGLSSSGDRDVSRSLLAYHIHVPECT</sequence>
<name>A0A388JXQ6_CHABU</name>
<reference evidence="3 4" key="1">
    <citation type="journal article" date="2018" name="Cell">
        <title>The Chara Genome: Secondary Complexity and Implications for Plant Terrestrialization.</title>
        <authorList>
            <person name="Nishiyama T."/>
            <person name="Sakayama H."/>
            <person name="Vries J.D."/>
            <person name="Buschmann H."/>
            <person name="Saint-Marcoux D."/>
            <person name="Ullrich K.K."/>
            <person name="Haas F.B."/>
            <person name="Vanderstraeten L."/>
            <person name="Becker D."/>
            <person name="Lang D."/>
            <person name="Vosolsobe S."/>
            <person name="Rombauts S."/>
            <person name="Wilhelmsson P.K.I."/>
            <person name="Janitza P."/>
            <person name="Kern R."/>
            <person name="Heyl A."/>
            <person name="Rumpler F."/>
            <person name="Villalobos L.I.A.C."/>
            <person name="Clay J.M."/>
            <person name="Skokan R."/>
            <person name="Toyoda A."/>
            <person name="Suzuki Y."/>
            <person name="Kagoshima H."/>
            <person name="Schijlen E."/>
            <person name="Tajeshwar N."/>
            <person name="Catarino B."/>
            <person name="Hetherington A.J."/>
            <person name="Saltykova A."/>
            <person name="Bonnot C."/>
            <person name="Breuninger H."/>
            <person name="Symeonidi A."/>
            <person name="Radhakrishnan G.V."/>
            <person name="Van Nieuwerburgh F."/>
            <person name="Deforce D."/>
            <person name="Chang C."/>
            <person name="Karol K.G."/>
            <person name="Hedrich R."/>
            <person name="Ulvskov P."/>
            <person name="Glockner G."/>
            <person name="Delwiche C.F."/>
            <person name="Petrasek J."/>
            <person name="Van de Peer Y."/>
            <person name="Friml J."/>
            <person name="Beilby M."/>
            <person name="Dolan L."/>
            <person name="Kohara Y."/>
            <person name="Sugano S."/>
            <person name="Fujiyama A."/>
            <person name="Delaux P.-M."/>
            <person name="Quint M."/>
            <person name="TheiBen G."/>
            <person name="Hagemann M."/>
            <person name="Harholt J."/>
            <person name="Dunand C."/>
            <person name="Zachgo S."/>
            <person name="Langdale J."/>
            <person name="Maumus F."/>
            <person name="Straeten D.V.D."/>
            <person name="Gould S.B."/>
            <person name="Rensing S.A."/>
        </authorList>
    </citation>
    <scope>NUCLEOTIDE SEQUENCE [LARGE SCALE GENOMIC DNA]</scope>
    <source>
        <strain evidence="3 4">S276</strain>
    </source>
</reference>
<feature type="transmembrane region" description="Helical" evidence="2">
    <location>
        <begin position="32"/>
        <end position="50"/>
    </location>
</feature>
<gene>
    <name evidence="3" type="ORF">CBR_g31240</name>
</gene>
<dbReference type="AlphaFoldDB" id="A0A388JXQ6"/>
<keyword evidence="2" id="KW-1133">Transmembrane helix</keyword>
<protein>
    <recommendedName>
        <fullName evidence="5">DDE Tnp4 domain-containing protein</fullName>
    </recommendedName>
</protein>
<proteinExistence type="predicted"/>
<evidence type="ECO:0000256" key="2">
    <source>
        <dbReference type="SAM" id="Phobius"/>
    </source>
</evidence>
<dbReference type="EMBL" id="BFEA01000030">
    <property type="protein sequence ID" value="GBG62604.1"/>
    <property type="molecule type" value="Genomic_DNA"/>
</dbReference>
<keyword evidence="2" id="KW-0472">Membrane</keyword>
<organism evidence="3 4">
    <name type="scientific">Chara braunii</name>
    <name type="common">Braun's stonewort</name>
    <dbReference type="NCBI Taxonomy" id="69332"/>
    <lineage>
        <taxon>Eukaryota</taxon>
        <taxon>Viridiplantae</taxon>
        <taxon>Streptophyta</taxon>
        <taxon>Charophyceae</taxon>
        <taxon>Charales</taxon>
        <taxon>Characeae</taxon>
        <taxon>Chara</taxon>
    </lineage>
</organism>
<evidence type="ECO:0008006" key="5">
    <source>
        <dbReference type="Google" id="ProtNLM"/>
    </source>
</evidence>
<dbReference type="Proteomes" id="UP000265515">
    <property type="component" value="Unassembled WGS sequence"/>
</dbReference>
<keyword evidence="2" id="KW-0812">Transmembrane</keyword>
<feature type="region of interest" description="Disordered" evidence="1">
    <location>
        <begin position="390"/>
        <end position="413"/>
    </location>
</feature>
<accession>A0A388JXQ6</accession>